<evidence type="ECO:0000256" key="1">
    <source>
        <dbReference type="ARBA" id="ARBA00008613"/>
    </source>
</evidence>
<comment type="subunit">
    <text evidence="5">V-ATPase is a heteromultimeric enzyme made up of two complexes: the ATP-hydrolytic V1 complex and the proton translocation V0 complex.</text>
</comment>
<evidence type="ECO:0000256" key="5">
    <source>
        <dbReference type="PIRNR" id="PIRNR032184"/>
    </source>
</evidence>
<dbReference type="Gene3D" id="1.25.40.150">
    <property type="entry name" value="V-type ATPase, subunit H, C-terminal domain"/>
    <property type="match status" value="1"/>
</dbReference>
<gene>
    <name evidence="7" type="ORF">BB561_000630</name>
</gene>
<comment type="similarity">
    <text evidence="1 5">Belongs to the V-ATPase H subunit family.</text>
</comment>
<dbReference type="InterPro" id="IPR038497">
    <property type="entry name" value="ATPase_V1-cplx_hsu_C_sf"/>
</dbReference>
<evidence type="ECO:0000256" key="2">
    <source>
        <dbReference type="ARBA" id="ARBA00022448"/>
    </source>
</evidence>
<dbReference type="InterPro" id="IPR011987">
    <property type="entry name" value="ATPase_V1-cplx_hsu_C"/>
</dbReference>
<dbReference type="PANTHER" id="PTHR10698:SF0">
    <property type="entry name" value="V-TYPE PROTON ATPASE SUBUNIT H"/>
    <property type="match status" value="1"/>
</dbReference>
<comment type="caution">
    <text evidence="7">The sequence shown here is derived from an EMBL/GenBank/DDBJ whole genome shotgun (WGS) entry which is preliminary data.</text>
</comment>
<dbReference type="GO" id="GO:0046961">
    <property type="term" value="F:proton-transporting ATPase activity, rotational mechanism"/>
    <property type="evidence" value="ECO:0007669"/>
    <property type="project" value="UniProtKB-UniRule"/>
</dbReference>
<dbReference type="EMBL" id="MBFR01000014">
    <property type="protein sequence ID" value="PVU97293.1"/>
    <property type="molecule type" value="Genomic_DNA"/>
</dbReference>
<keyword evidence="4 5" id="KW-0406">Ion transport</keyword>
<accession>A0A2T9YY65</accession>
<dbReference type="Gene3D" id="1.25.10.10">
    <property type="entry name" value="Leucine-rich Repeat Variant"/>
    <property type="match status" value="1"/>
</dbReference>
<keyword evidence="8" id="KW-1185">Reference proteome</keyword>
<dbReference type="STRING" id="133385.A0A2T9YY65"/>
<dbReference type="SUPFAM" id="SSF48371">
    <property type="entry name" value="ARM repeat"/>
    <property type="match status" value="1"/>
</dbReference>
<evidence type="ECO:0000256" key="4">
    <source>
        <dbReference type="ARBA" id="ARBA00023065"/>
    </source>
</evidence>
<dbReference type="InterPro" id="IPR016024">
    <property type="entry name" value="ARM-type_fold"/>
</dbReference>
<proteinExistence type="inferred from homology"/>
<dbReference type="PANTHER" id="PTHR10698">
    <property type="entry name" value="V-TYPE PROTON ATPASE SUBUNIT H"/>
    <property type="match status" value="1"/>
</dbReference>
<dbReference type="AlphaFoldDB" id="A0A2T9YY65"/>
<feature type="domain" description="ATPase V1 complex subunit H C-terminal" evidence="6">
    <location>
        <begin position="366"/>
        <end position="481"/>
    </location>
</feature>
<dbReference type="Pfam" id="PF11698">
    <property type="entry name" value="V-ATPase_H_C"/>
    <property type="match status" value="1"/>
</dbReference>
<keyword evidence="2 5" id="KW-0813">Transport</keyword>
<dbReference type="GO" id="GO:0000221">
    <property type="term" value="C:vacuolar proton-transporting V-type ATPase, V1 domain"/>
    <property type="evidence" value="ECO:0007669"/>
    <property type="project" value="UniProtKB-UniRule"/>
</dbReference>
<reference evidence="7 8" key="1">
    <citation type="journal article" date="2018" name="MBio">
        <title>Comparative Genomics Reveals the Core Gene Toolbox for the Fungus-Insect Symbiosis.</title>
        <authorList>
            <person name="Wang Y."/>
            <person name="Stata M."/>
            <person name="Wang W."/>
            <person name="Stajich J.E."/>
            <person name="White M.M."/>
            <person name="Moncalvo J.M."/>
        </authorList>
    </citation>
    <scope>NUCLEOTIDE SEQUENCE [LARGE SCALE GENOMIC DNA]</scope>
    <source>
        <strain evidence="7 8">SWE-8-4</strain>
    </source>
</reference>
<dbReference type="InterPro" id="IPR011989">
    <property type="entry name" value="ARM-like"/>
</dbReference>
<protein>
    <recommendedName>
        <fullName evidence="5">V-type proton ATPase subunit H</fullName>
    </recommendedName>
</protein>
<evidence type="ECO:0000313" key="7">
    <source>
        <dbReference type="EMBL" id="PVU97293.1"/>
    </source>
</evidence>
<dbReference type="OrthoDB" id="10263554at2759"/>
<evidence type="ECO:0000259" key="6">
    <source>
        <dbReference type="Pfam" id="PF11698"/>
    </source>
</evidence>
<organism evidence="7 8">
    <name type="scientific">Smittium simulii</name>
    <dbReference type="NCBI Taxonomy" id="133385"/>
    <lineage>
        <taxon>Eukaryota</taxon>
        <taxon>Fungi</taxon>
        <taxon>Fungi incertae sedis</taxon>
        <taxon>Zoopagomycota</taxon>
        <taxon>Kickxellomycotina</taxon>
        <taxon>Harpellomycetes</taxon>
        <taxon>Harpellales</taxon>
        <taxon>Legeriomycetaceae</taxon>
        <taxon>Smittium</taxon>
    </lineage>
</organism>
<dbReference type="Proteomes" id="UP000245383">
    <property type="component" value="Unassembled WGS sequence"/>
</dbReference>
<comment type="function">
    <text evidence="5">Subunit of the V1 complex of vacuolar(H+)-ATPase (V-ATPase), a multisubunit enzyme composed of a peripheral complex (V1) that hydrolyzes ATP and a membrane integral complex (V0) that translocates protons. V-ATPase is responsible for acidifying and maintaining the pH of intracellular compartments.</text>
</comment>
<keyword evidence="3 5" id="KW-0375">Hydrogen ion transport</keyword>
<dbReference type="InterPro" id="IPR004908">
    <property type="entry name" value="ATPase_V1-cplx_hsu"/>
</dbReference>
<dbReference type="GO" id="GO:0000329">
    <property type="term" value="C:fungal-type vacuole membrane"/>
    <property type="evidence" value="ECO:0007669"/>
    <property type="project" value="TreeGrafter"/>
</dbReference>
<evidence type="ECO:0000313" key="8">
    <source>
        <dbReference type="Proteomes" id="UP000245383"/>
    </source>
</evidence>
<evidence type="ECO:0000256" key="3">
    <source>
        <dbReference type="ARBA" id="ARBA00022781"/>
    </source>
</evidence>
<dbReference type="Pfam" id="PF03224">
    <property type="entry name" value="V-ATPase_H_N"/>
    <property type="match status" value="1"/>
</dbReference>
<dbReference type="PIRSF" id="PIRSF032184">
    <property type="entry name" value="ATPase_V1_H"/>
    <property type="match status" value="1"/>
</dbReference>
<name>A0A2T9YY65_9FUNG</name>
<sequence length="489" mass="55846">MTDSTDQIDLNARFSTQTLESADFCAAECTQESSQHEFESNILISNSHFNNETALISSRTLPWEGYHNAELISEAEMHLFRSLYQDKAIGEKYTPETVKCVATILKLVDKIHRIEFVQSLLVILDQLLKYQASASVECLAYTSQTHPTIYHLLESFFDSPDSYIRLKSCKIIVSLLSFQNSDKNFNYNYTKLFYFLSSELEFNSDFSQDVSIQLLQSALHLKDSRSFLYDNNQACIQKLCEILKETANQSSSLSTSISQTQYQIGYCLWLLSFEPEISKNLNTKYNIIPSMVKIARSTLKEKVIRIMIATLKNFYFLALQPNLPSIITSGTHGCLLALKSRKIQDSDLVSDITEFLNDLGALLEKTSTWDEYVNEIKCGMLSWTPSHKSDVFWKLNYSRMNENNYEIVKILSNLIQTSQDATILAVACHDLGQYIRYYPSGKAILTDLGTKVKTMELMVHSDSQVRFQALNTIQLFMVNAWKNNTISSI</sequence>